<organism evidence="1 2">
    <name type="scientific">Symbiodinium microadriaticum</name>
    <name type="common">Dinoflagellate</name>
    <name type="synonym">Zooxanthella microadriatica</name>
    <dbReference type="NCBI Taxonomy" id="2951"/>
    <lineage>
        <taxon>Eukaryota</taxon>
        <taxon>Sar</taxon>
        <taxon>Alveolata</taxon>
        <taxon>Dinophyceae</taxon>
        <taxon>Suessiales</taxon>
        <taxon>Symbiodiniaceae</taxon>
        <taxon>Symbiodinium</taxon>
    </lineage>
</organism>
<accession>A0A1Q9DSI3</accession>
<dbReference type="EMBL" id="LSRX01000407">
    <property type="protein sequence ID" value="OLP98133.1"/>
    <property type="molecule type" value="Genomic_DNA"/>
</dbReference>
<name>A0A1Q9DSI3_SYMMI</name>
<dbReference type="Proteomes" id="UP000186817">
    <property type="component" value="Unassembled WGS sequence"/>
</dbReference>
<evidence type="ECO:0000313" key="1">
    <source>
        <dbReference type="EMBL" id="OLP98133.1"/>
    </source>
</evidence>
<evidence type="ECO:0008006" key="3">
    <source>
        <dbReference type="Google" id="ProtNLM"/>
    </source>
</evidence>
<evidence type="ECO:0000313" key="2">
    <source>
        <dbReference type="Proteomes" id="UP000186817"/>
    </source>
</evidence>
<gene>
    <name evidence="1" type="ORF">AK812_SmicGene19454</name>
</gene>
<comment type="caution">
    <text evidence="1">The sequence shown here is derived from an EMBL/GenBank/DDBJ whole genome shotgun (WGS) entry which is preliminary data.</text>
</comment>
<sequence>MRRAVLMLFSEMSRSGVAATEISAAAVLAPLAQVSAWEAVLELHEILQQLGLLSNAAVFQFAIEALNRGAGRVRAAELSAGLETFAADVLRSSHRAPATE</sequence>
<reference evidence="1 2" key="1">
    <citation type="submission" date="2016-02" db="EMBL/GenBank/DDBJ databases">
        <title>Genome analysis of coral dinoflagellate symbionts highlights evolutionary adaptations to a symbiotic lifestyle.</title>
        <authorList>
            <person name="Aranda M."/>
            <person name="Li Y."/>
            <person name="Liew Y.J."/>
            <person name="Baumgarten S."/>
            <person name="Simakov O."/>
            <person name="Wilson M."/>
            <person name="Piel J."/>
            <person name="Ashoor H."/>
            <person name="Bougouffa S."/>
            <person name="Bajic V.B."/>
            <person name="Ryu T."/>
            <person name="Ravasi T."/>
            <person name="Bayer T."/>
            <person name="Micklem G."/>
            <person name="Kim H."/>
            <person name="Bhak J."/>
            <person name="Lajeunesse T.C."/>
            <person name="Voolstra C.R."/>
        </authorList>
    </citation>
    <scope>NUCLEOTIDE SEQUENCE [LARGE SCALE GENOMIC DNA]</scope>
    <source>
        <strain evidence="1 2">CCMP2467</strain>
    </source>
</reference>
<proteinExistence type="predicted"/>
<dbReference type="AlphaFoldDB" id="A0A1Q9DSI3"/>
<protein>
    <recommendedName>
        <fullName evidence="3">Pentatricopeptide repeat-containing protein, chloroplastic</fullName>
    </recommendedName>
</protein>
<keyword evidence="2" id="KW-1185">Reference proteome</keyword>